<feature type="domain" description="CCHC-type" evidence="3">
    <location>
        <begin position="419"/>
        <end position="433"/>
    </location>
</feature>
<feature type="compositionally biased region" description="Basic and acidic residues" evidence="2">
    <location>
        <begin position="75"/>
        <end position="87"/>
    </location>
</feature>
<feature type="compositionally biased region" description="Polar residues" evidence="2">
    <location>
        <begin position="205"/>
        <end position="214"/>
    </location>
</feature>
<feature type="compositionally biased region" description="Polar residues" evidence="2">
    <location>
        <begin position="104"/>
        <end position="115"/>
    </location>
</feature>
<evidence type="ECO:0000256" key="1">
    <source>
        <dbReference type="PROSITE-ProRule" id="PRU00047"/>
    </source>
</evidence>
<evidence type="ECO:0000259" key="3">
    <source>
        <dbReference type="PROSITE" id="PS50158"/>
    </source>
</evidence>
<evidence type="ECO:0000313" key="4">
    <source>
        <dbReference type="EMBL" id="RIA85707.1"/>
    </source>
</evidence>
<keyword evidence="1" id="KW-0479">Metal-binding</keyword>
<name>A0A397SP32_9GLOM</name>
<reference evidence="4 5" key="1">
    <citation type="submission" date="2018-06" db="EMBL/GenBank/DDBJ databases">
        <title>Comparative genomics reveals the genomic features of Rhizophagus irregularis, R. cerebriforme, R. diaphanum and Gigaspora rosea, and their symbiotic lifestyle signature.</title>
        <authorList>
            <person name="Morin E."/>
            <person name="San Clemente H."/>
            <person name="Chen E.C.H."/>
            <person name="De La Providencia I."/>
            <person name="Hainaut M."/>
            <person name="Kuo A."/>
            <person name="Kohler A."/>
            <person name="Murat C."/>
            <person name="Tang N."/>
            <person name="Roy S."/>
            <person name="Loubradou J."/>
            <person name="Henrissat B."/>
            <person name="Grigoriev I.V."/>
            <person name="Corradi N."/>
            <person name="Roux C."/>
            <person name="Martin F.M."/>
        </authorList>
    </citation>
    <scope>NUCLEOTIDE SEQUENCE [LARGE SCALE GENOMIC DNA]</scope>
    <source>
        <strain evidence="4 5">DAOM 227022</strain>
    </source>
</reference>
<dbReference type="EMBL" id="QKYT01000409">
    <property type="protein sequence ID" value="RIA85707.1"/>
    <property type="molecule type" value="Genomic_DNA"/>
</dbReference>
<dbReference type="InterPro" id="IPR035979">
    <property type="entry name" value="RBD_domain_sf"/>
</dbReference>
<proteinExistence type="predicted"/>
<dbReference type="InterPro" id="IPR000504">
    <property type="entry name" value="RRM_dom"/>
</dbReference>
<dbReference type="OrthoDB" id="2319733at2759"/>
<feature type="compositionally biased region" description="Basic and acidic residues" evidence="2">
    <location>
        <begin position="467"/>
        <end position="483"/>
    </location>
</feature>
<feature type="compositionally biased region" description="Acidic residues" evidence="2">
    <location>
        <begin position="615"/>
        <end position="643"/>
    </location>
</feature>
<feature type="compositionally biased region" description="Polar residues" evidence="2">
    <location>
        <begin position="652"/>
        <end position="663"/>
    </location>
</feature>
<feature type="compositionally biased region" description="Polar residues" evidence="2">
    <location>
        <begin position="42"/>
        <end position="55"/>
    </location>
</feature>
<dbReference type="Proteomes" id="UP000265703">
    <property type="component" value="Unassembled WGS sequence"/>
</dbReference>
<dbReference type="AlphaFoldDB" id="A0A397SP32"/>
<dbReference type="GO" id="GO:0003723">
    <property type="term" value="F:RNA binding"/>
    <property type="evidence" value="ECO:0007669"/>
    <property type="project" value="InterPro"/>
</dbReference>
<keyword evidence="1" id="KW-0863">Zinc-finger</keyword>
<evidence type="ECO:0000313" key="5">
    <source>
        <dbReference type="Proteomes" id="UP000265703"/>
    </source>
</evidence>
<comment type="caution">
    <text evidence="4">The sequence shown here is derived from an EMBL/GenBank/DDBJ whole genome shotgun (WGS) entry which is preliminary data.</text>
</comment>
<feature type="region of interest" description="Disordered" evidence="2">
    <location>
        <begin position="615"/>
        <end position="663"/>
    </location>
</feature>
<dbReference type="STRING" id="658196.A0A397SP32"/>
<dbReference type="InterPro" id="IPR012677">
    <property type="entry name" value="Nucleotide-bd_a/b_plait_sf"/>
</dbReference>
<feature type="compositionally biased region" description="Polar residues" evidence="2">
    <location>
        <begin position="484"/>
        <end position="499"/>
    </location>
</feature>
<feature type="compositionally biased region" description="Low complexity" evidence="2">
    <location>
        <begin position="93"/>
        <end position="103"/>
    </location>
</feature>
<feature type="region of interest" description="Disordered" evidence="2">
    <location>
        <begin position="450"/>
        <end position="511"/>
    </location>
</feature>
<protein>
    <recommendedName>
        <fullName evidence="3">CCHC-type domain-containing protein</fullName>
    </recommendedName>
</protein>
<gene>
    <name evidence="4" type="ORF">C1645_830389</name>
</gene>
<feature type="region of interest" description="Disordered" evidence="2">
    <location>
        <begin position="200"/>
        <end position="223"/>
    </location>
</feature>
<sequence>MSPNKLNQVRRQQPPRSVKESNVNTILGSSSHQRAKSPVPKSLTTSQVHESTSLAKEQDIIAQTYGTSSNSVSEEEQRSNKRVRQLDPKINISSSDNTVSSSSIPRDQSTEDTSTSVNIPVVITTAKRTNYSAIAPFDDVKGNSPRAKIQTLTKIFARFDSYTGATSQIIKKLNKEKYMRIFFLNEADLLNAIKLPITKSVKAPSPSTDDQNNVAAPEDQPDHPSPILVTPPHFYFTKYSEAVPTVDPSTVNDTNQRTVQVIDIPLGMKAHTVRASLSRFGEIDSIKLVTRGLFQHAFITYQSVSAAQSFVTHWGTYILRDAVRVFPKFLTDEQRQLRKKFGCKLTGLPNNIQARDLHDILFATQAKSIFIPRNPVSYKPLNFAYINYDTEDAKQKAMKTNYKVNGRDLFWCTENARTCNRCGSPSHLFNDCPARKQDSKKQQLNKLYNRYRPAQHRKPKSYAEAAKSQKDNKSRDTQSKSDKPQNQQKQWPRTSSSVPPLTGGTQQGGSIHGVQSEKFTAMYNEVLKTMKQINTRLSTIDNKIFHLEKRATKQPASFSPHARELAAKNSPQHNEQVNLQEINALKKESSETRSLTNSCVNILKQMQSFMGMDTPADDDEVIDEHDHDDDEDEHMDAEEYDEEGFLKDPTEDNINNLYENWGN</sequence>
<organism evidence="4 5">
    <name type="scientific">Glomus cerebriforme</name>
    <dbReference type="NCBI Taxonomy" id="658196"/>
    <lineage>
        <taxon>Eukaryota</taxon>
        <taxon>Fungi</taxon>
        <taxon>Fungi incertae sedis</taxon>
        <taxon>Mucoromycota</taxon>
        <taxon>Glomeromycotina</taxon>
        <taxon>Glomeromycetes</taxon>
        <taxon>Glomerales</taxon>
        <taxon>Glomeraceae</taxon>
        <taxon>Glomus</taxon>
    </lineage>
</organism>
<dbReference type="Gene3D" id="3.30.70.330">
    <property type="match status" value="2"/>
</dbReference>
<dbReference type="InterPro" id="IPR001878">
    <property type="entry name" value="Znf_CCHC"/>
</dbReference>
<dbReference type="PROSITE" id="PS50158">
    <property type="entry name" value="ZF_CCHC"/>
    <property type="match status" value="1"/>
</dbReference>
<feature type="region of interest" description="Disordered" evidence="2">
    <location>
        <begin position="1"/>
        <end position="115"/>
    </location>
</feature>
<accession>A0A397SP32</accession>
<dbReference type="CDD" id="cd00590">
    <property type="entry name" value="RRM_SF"/>
    <property type="match status" value="2"/>
</dbReference>
<keyword evidence="1" id="KW-0862">Zinc</keyword>
<evidence type="ECO:0000256" key="2">
    <source>
        <dbReference type="SAM" id="MobiDB-lite"/>
    </source>
</evidence>
<keyword evidence="5" id="KW-1185">Reference proteome</keyword>
<dbReference type="GO" id="GO:0008270">
    <property type="term" value="F:zinc ion binding"/>
    <property type="evidence" value="ECO:0007669"/>
    <property type="project" value="UniProtKB-KW"/>
</dbReference>
<dbReference type="SUPFAM" id="SSF54928">
    <property type="entry name" value="RNA-binding domain, RBD"/>
    <property type="match status" value="2"/>
</dbReference>
<dbReference type="SMART" id="SM00360">
    <property type="entry name" value="RRM"/>
    <property type="match status" value="2"/>
</dbReference>
<feature type="compositionally biased region" description="Polar residues" evidence="2">
    <location>
        <begin position="1"/>
        <end position="32"/>
    </location>
</feature>